<protein>
    <recommendedName>
        <fullName evidence="1">DSBA-like thioredoxin domain-containing protein</fullName>
    </recommendedName>
</protein>
<sequence>MKVEIIHDIACAWSALGYARLHRAAAEHRAGGGELTVVFRPYRSAVTSAGSPPGRVHSRLASSMRAERIAREAAADGLVMNLDRIVPADTTGAHRLIALAAAHGTAEEMAARLYRAYFTDGLDVADAGVLRDLASAFGMPWNGEPLPADLVQPAPASGPPVPVFRFPDGIVLVGAVTLATLQAELGRAVYATA</sequence>
<evidence type="ECO:0000313" key="3">
    <source>
        <dbReference type="Proteomes" id="UP000487268"/>
    </source>
</evidence>
<dbReference type="AlphaFoldDB" id="A0A7K0C665"/>
<accession>A0A7K0C665</accession>
<dbReference type="RefSeq" id="WP_194293565.1">
    <property type="nucleotide sequence ID" value="NZ_WEGH01000005.1"/>
</dbReference>
<dbReference type="InterPro" id="IPR001853">
    <property type="entry name" value="DSBA-like_thioredoxin_dom"/>
</dbReference>
<dbReference type="Proteomes" id="UP000487268">
    <property type="component" value="Unassembled WGS sequence"/>
</dbReference>
<evidence type="ECO:0000259" key="1">
    <source>
        <dbReference type="Pfam" id="PF01323"/>
    </source>
</evidence>
<comment type="caution">
    <text evidence="2">The sequence shown here is derived from an EMBL/GenBank/DDBJ whole genome shotgun (WGS) entry which is preliminary data.</text>
</comment>
<organism evidence="2 3">
    <name type="scientific">Actinomadura macrotermitis</name>
    <dbReference type="NCBI Taxonomy" id="2585200"/>
    <lineage>
        <taxon>Bacteria</taxon>
        <taxon>Bacillati</taxon>
        <taxon>Actinomycetota</taxon>
        <taxon>Actinomycetes</taxon>
        <taxon>Streptosporangiales</taxon>
        <taxon>Thermomonosporaceae</taxon>
        <taxon>Actinomadura</taxon>
    </lineage>
</organism>
<keyword evidence="3" id="KW-1185">Reference proteome</keyword>
<proteinExistence type="predicted"/>
<feature type="domain" description="DSBA-like thioredoxin" evidence="1">
    <location>
        <begin position="3"/>
        <end position="139"/>
    </location>
</feature>
<dbReference type="EMBL" id="WEGH01000005">
    <property type="protein sequence ID" value="MQY08925.1"/>
    <property type="molecule type" value="Genomic_DNA"/>
</dbReference>
<name>A0A7K0C665_9ACTN</name>
<reference evidence="2 3" key="1">
    <citation type="submission" date="2019-10" db="EMBL/GenBank/DDBJ databases">
        <title>Actinomadura rubteroloni sp. nov. and Actinomadura macrotermitis sp. nov., isolated from the gut of fungus growing-termite Macrotermes natalensis.</title>
        <authorList>
            <person name="Benndorf R."/>
            <person name="Martin K."/>
            <person name="Kuefner M."/>
            <person name="De Beer W."/>
            <person name="Kaster A.-K."/>
            <person name="Vollmers J."/>
            <person name="Poulsen M."/>
            <person name="Beemelmanns C."/>
        </authorList>
    </citation>
    <scope>NUCLEOTIDE SEQUENCE [LARGE SCALE GENOMIC DNA]</scope>
    <source>
        <strain evidence="2 3">RB68</strain>
    </source>
</reference>
<dbReference type="GO" id="GO:0016491">
    <property type="term" value="F:oxidoreductase activity"/>
    <property type="evidence" value="ECO:0007669"/>
    <property type="project" value="InterPro"/>
</dbReference>
<dbReference type="InterPro" id="IPR036249">
    <property type="entry name" value="Thioredoxin-like_sf"/>
</dbReference>
<dbReference type="Pfam" id="PF01323">
    <property type="entry name" value="DSBA"/>
    <property type="match status" value="1"/>
</dbReference>
<evidence type="ECO:0000313" key="2">
    <source>
        <dbReference type="EMBL" id="MQY08925.1"/>
    </source>
</evidence>
<dbReference type="SUPFAM" id="SSF52833">
    <property type="entry name" value="Thioredoxin-like"/>
    <property type="match status" value="1"/>
</dbReference>
<dbReference type="Gene3D" id="3.40.30.10">
    <property type="entry name" value="Glutaredoxin"/>
    <property type="match status" value="1"/>
</dbReference>
<gene>
    <name evidence="2" type="ORF">ACRB68_70360</name>
</gene>